<feature type="signal peptide" evidence="2">
    <location>
        <begin position="1"/>
        <end position="22"/>
    </location>
</feature>
<comment type="similarity">
    <text evidence="1 2">Belongs to the outer membrane factor (OMF) (TC 1.B.17) family.</text>
</comment>
<dbReference type="Pfam" id="PF02321">
    <property type="entry name" value="OEP"/>
    <property type="match status" value="2"/>
</dbReference>
<keyword evidence="2" id="KW-0732">Signal</keyword>
<dbReference type="PROSITE" id="PS51257">
    <property type="entry name" value="PROKAR_LIPOPROTEIN"/>
    <property type="match status" value="1"/>
</dbReference>
<comment type="caution">
    <text evidence="3">The sequence shown here is derived from an EMBL/GenBank/DDBJ whole genome shotgun (WGS) entry which is preliminary data.</text>
</comment>
<dbReference type="Gene3D" id="2.20.200.10">
    <property type="entry name" value="Outer membrane efflux proteins (OEP)"/>
    <property type="match status" value="1"/>
</dbReference>
<dbReference type="NCBIfam" id="TIGR01845">
    <property type="entry name" value="outer_NodT"/>
    <property type="match status" value="1"/>
</dbReference>
<name>A0A848QQ68_9SPHN</name>
<comment type="subcellular location">
    <subcellularLocation>
        <location evidence="2">Cell membrane</location>
        <topology evidence="2">Lipid-anchor</topology>
    </subcellularLocation>
</comment>
<feature type="chain" id="PRO_5033091511" evidence="2">
    <location>
        <begin position="23"/>
        <end position="485"/>
    </location>
</feature>
<dbReference type="Proteomes" id="UP000561181">
    <property type="component" value="Unassembled WGS sequence"/>
</dbReference>
<reference evidence="3 4" key="1">
    <citation type="submission" date="2020-04" db="EMBL/GenBank/DDBJ databases">
        <authorList>
            <person name="Liu A."/>
        </authorList>
    </citation>
    <scope>NUCLEOTIDE SEQUENCE [LARGE SCALE GENOMIC DNA]</scope>
    <source>
        <strain evidence="3 4">RZ02</strain>
    </source>
</reference>
<proteinExistence type="inferred from homology"/>
<gene>
    <name evidence="3" type="ORF">HKD42_04270</name>
</gene>
<dbReference type="GO" id="GO:0015562">
    <property type="term" value="F:efflux transmembrane transporter activity"/>
    <property type="evidence" value="ECO:0007669"/>
    <property type="project" value="InterPro"/>
</dbReference>
<dbReference type="PANTHER" id="PTHR30203:SF25">
    <property type="entry name" value="OUTER MEMBRANE PROTEIN-RELATED"/>
    <property type="match status" value="1"/>
</dbReference>
<evidence type="ECO:0000256" key="2">
    <source>
        <dbReference type="RuleBase" id="RU362097"/>
    </source>
</evidence>
<dbReference type="SUPFAM" id="SSF56954">
    <property type="entry name" value="Outer membrane efflux proteins (OEP)"/>
    <property type="match status" value="1"/>
</dbReference>
<dbReference type="GO" id="GO:0005886">
    <property type="term" value="C:plasma membrane"/>
    <property type="evidence" value="ECO:0007669"/>
    <property type="project" value="UniProtKB-SubCell"/>
</dbReference>
<protein>
    <submittedName>
        <fullName evidence="3">TolC family protein</fullName>
    </submittedName>
</protein>
<keyword evidence="2" id="KW-1134">Transmembrane beta strand</keyword>
<keyword evidence="2" id="KW-0812">Transmembrane</keyword>
<dbReference type="RefSeq" id="WP_170010609.1">
    <property type="nucleotide sequence ID" value="NZ_JABCRE010000002.1"/>
</dbReference>
<keyword evidence="2" id="KW-0472">Membrane</keyword>
<dbReference type="PANTHER" id="PTHR30203">
    <property type="entry name" value="OUTER MEMBRANE CATION EFFLUX PROTEIN"/>
    <property type="match status" value="1"/>
</dbReference>
<accession>A0A848QQ68</accession>
<dbReference type="InterPro" id="IPR003423">
    <property type="entry name" value="OMP_efflux"/>
</dbReference>
<keyword evidence="4" id="KW-1185">Reference proteome</keyword>
<dbReference type="Gene3D" id="1.20.1600.10">
    <property type="entry name" value="Outer membrane efflux proteins (OEP)"/>
    <property type="match status" value="1"/>
</dbReference>
<keyword evidence="2" id="KW-0564">Palmitate</keyword>
<dbReference type="InterPro" id="IPR010131">
    <property type="entry name" value="MdtP/NodT-like"/>
</dbReference>
<dbReference type="AlphaFoldDB" id="A0A848QQ68"/>
<sequence>MNRNRFCSHLLLAIAAPLTASCASTASDAVPRSAGIADEYSPSFQRSFATVVPAPPVNRWWATLDDPTLTSLIDAGLANSPEVSIALARVDRSLAFAAEQRANRMPTVSGSAIAIESPISRDRPFAGNQQGVETTGSDNDYYNLGINTSWEVDLFGARANNARAALAETEVARAELADVHVSLAAQIATAYVAYRRVQNETATLQLVLDLQQEKLSLQRTRVQYGTASDAILHQMNGEIAQVKATLSAAEAEKIATADQIALLTGNVPGSLDVDLMPVRSIPLPPIEVSVGNPASLLQRRPDIRSAESALQAANARIGVANAQRFPSVSFFGVLGLGGSEIGDTLDTGNLSALLLPRINWSFLDFGRVNARIAQADSGAVEAAANYDRAVLNALSEAEQSLTRFGGQRQRVLELAVSSKAARDAEELVAVRLRGGTATRISVIDSTLQRLEAQTAQLTATADMVTSFVSVQKSLGLGWSEPDEGG</sequence>
<evidence type="ECO:0000313" key="3">
    <source>
        <dbReference type="EMBL" id="NMW31268.1"/>
    </source>
</evidence>
<organism evidence="3 4">
    <name type="scientific">Pontixanthobacter rizhaonensis</name>
    <dbReference type="NCBI Taxonomy" id="2730337"/>
    <lineage>
        <taxon>Bacteria</taxon>
        <taxon>Pseudomonadati</taxon>
        <taxon>Pseudomonadota</taxon>
        <taxon>Alphaproteobacteria</taxon>
        <taxon>Sphingomonadales</taxon>
        <taxon>Erythrobacteraceae</taxon>
        <taxon>Pontixanthobacter</taxon>
    </lineage>
</organism>
<keyword evidence="2" id="KW-0449">Lipoprotein</keyword>
<dbReference type="EMBL" id="JABCRE010000002">
    <property type="protein sequence ID" value="NMW31268.1"/>
    <property type="molecule type" value="Genomic_DNA"/>
</dbReference>
<evidence type="ECO:0000313" key="4">
    <source>
        <dbReference type="Proteomes" id="UP000561181"/>
    </source>
</evidence>
<evidence type="ECO:0000256" key="1">
    <source>
        <dbReference type="ARBA" id="ARBA00007613"/>
    </source>
</evidence>